<dbReference type="PANTHER" id="PTHR35046:SF9">
    <property type="entry name" value="RNA-DIRECTED DNA POLYMERASE"/>
    <property type="match status" value="1"/>
</dbReference>
<accession>A0A2N9F101</accession>
<dbReference type="InterPro" id="IPR043502">
    <property type="entry name" value="DNA/RNA_pol_sf"/>
</dbReference>
<dbReference type="InterPro" id="IPR041577">
    <property type="entry name" value="RT_RNaseH_2"/>
</dbReference>
<protein>
    <submittedName>
        <fullName evidence="3">Uncharacterized protein</fullName>
    </submittedName>
</protein>
<dbReference type="Gene3D" id="3.30.70.270">
    <property type="match status" value="3"/>
</dbReference>
<evidence type="ECO:0000313" key="3">
    <source>
        <dbReference type="EMBL" id="SPC80768.1"/>
    </source>
</evidence>
<dbReference type="InterPro" id="IPR043128">
    <property type="entry name" value="Rev_trsase/Diguanyl_cyclase"/>
</dbReference>
<organism evidence="3">
    <name type="scientific">Fagus sylvatica</name>
    <name type="common">Beechnut</name>
    <dbReference type="NCBI Taxonomy" id="28930"/>
    <lineage>
        <taxon>Eukaryota</taxon>
        <taxon>Viridiplantae</taxon>
        <taxon>Streptophyta</taxon>
        <taxon>Embryophyta</taxon>
        <taxon>Tracheophyta</taxon>
        <taxon>Spermatophyta</taxon>
        <taxon>Magnoliopsida</taxon>
        <taxon>eudicotyledons</taxon>
        <taxon>Gunneridae</taxon>
        <taxon>Pentapetalae</taxon>
        <taxon>rosids</taxon>
        <taxon>fabids</taxon>
        <taxon>Fagales</taxon>
        <taxon>Fagaceae</taxon>
        <taxon>Fagus</taxon>
    </lineage>
</organism>
<dbReference type="CDD" id="cd01647">
    <property type="entry name" value="RT_LTR"/>
    <property type="match status" value="1"/>
</dbReference>
<dbReference type="SUPFAM" id="SSF56672">
    <property type="entry name" value="DNA/RNA polymerases"/>
    <property type="match status" value="1"/>
</dbReference>
<evidence type="ECO:0000259" key="1">
    <source>
        <dbReference type="Pfam" id="PF00078"/>
    </source>
</evidence>
<feature type="domain" description="Reverse transcriptase/retrotransposon-derived protein RNase H-like" evidence="2">
    <location>
        <begin position="472"/>
        <end position="519"/>
    </location>
</feature>
<dbReference type="EMBL" id="OIVN01000469">
    <property type="protein sequence ID" value="SPC80768.1"/>
    <property type="molecule type" value="Genomic_DNA"/>
</dbReference>
<evidence type="ECO:0000259" key="2">
    <source>
        <dbReference type="Pfam" id="PF17919"/>
    </source>
</evidence>
<dbReference type="FunFam" id="3.30.70.270:FF:000020">
    <property type="entry name" value="Transposon Tf2-6 polyprotein-like Protein"/>
    <property type="match status" value="1"/>
</dbReference>
<dbReference type="AlphaFoldDB" id="A0A2N9F101"/>
<dbReference type="Pfam" id="PF00078">
    <property type="entry name" value="RVT_1"/>
    <property type="match status" value="1"/>
</dbReference>
<gene>
    <name evidence="3" type="ORF">FSB_LOCUS8650</name>
</gene>
<name>A0A2N9F101_FAGSY</name>
<dbReference type="Gene3D" id="3.10.10.10">
    <property type="entry name" value="HIV Type 1 Reverse Transcriptase, subunit A, domain 1"/>
    <property type="match status" value="1"/>
</dbReference>
<dbReference type="PANTHER" id="PTHR35046">
    <property type="entry name" value="ZINC KNUCKLE (CCHC-TYPE) FAMILY PROTEIN"/>
    <property type="match status" value="1"/>
</dbReference>
<feature type="domain" description="Reverse transcriptase" evidence="1">
    <location>
        <begin position="353"/>
        <end position="408"/>
    </location>
</feature>
<sequence>MDVLFNEIQDWMDRQDAIIGTWREGRPQGVSNDRKQEMRVLVDNSDGDHKDEFEGPRWRDRTDRNLGNIKMKIPSFQGKNDPEAYLEWEKKVELIFDCHNYFEEKKDREATMTRLLNGLNRDISNMVELQHYVEFEDMVYMAIKVERQLKRKGICRLLHFMEVELEERQRSCFKVQNRTTKKERGSSQCQQRTMIARVDGEVKTESESDADQMPLLEDICDDDMEYSEYKDVFPNDVPSGLPPIRGIEHQIDFVSGATIPNRPPYRSNPEETKELQRQVEELIAKRHVRESMSPCTVSVLLVPKKDGTWRMCVDCRAINNIMVKYRHPIPRLDDMLDKLHGSCIFTKIDQKSRFVVVYFDTILVYNKSLDEHIDHLHCVLDVLRKEKLYANLKKCSFCLDKVVFLGYVVSAKGIVVDEEKLKAIKEWPTPKSITKVRSFHGLASFYRRSVKDFSTLATPLTKIVKKSVGFKWGSEQGRAFIEIKERLCGAPLLALFDFSKTFEIECDALGIGIGAVLMLMRTSTDTLLRPNKQYWNYLPKEN</sequence>
<dbReference type="InterPro" id="IPR000477">
    <property type="entry name" value="RT_dom"/>
</dbReference>
<dbReference type="Pfam" id="PF17919">
    <property type="entry name" value="RT_RNaseH_2"/>
    <property type="match status" value="1"/>
</dbReference>
<proteinExistence type="predicted"/>
<reference evidence="3" key="1">
    <citation type="submission" date="2018-02" db="EMBL/GenBank/DDBJ databases">
        <authorList>
            <person name="Cohen D.B."/>
            <person name="Kent A.D."/>
        </authorList>
    </citation>
    <scope>NUCLEOTIDE SEQUENCE</scope>
</reference>